<comment type="similarity">
    <text evidence="1">Belongs to the prefoldin subunit beta family.</text>
</comment>
<dbReference type="GO" id="GO:0006457">
    <property type="term" value="P:protein folding"/>
    <property type="evidence" value="ECO:0007669"/>
    <property type="project" value="InterPro"/>
</dbReference>
<organism evidence="8 9">
    <name type="scientific">Cercospora berteroae</name>
    <dbReference type="NCBI Taxonomy" id="357750"/>
    <lineage>
        <taxon>Eukaryota</taxon>
        <taxon>Fungi</taxon>
        <taxon>Dikarya</taxon>
        <taxon>Ascomycota</taxon>
        <taxon>Pezizomycotina</taxon>
        <taxon>Dothideomycetes</taxon>
        <taxon>Dothideomycetidae</taxon>
        <taxon>Mycosphaerellales</taxon>
        <taxon>Mycosphaerellaceae</taxon>
        <taxon>Cercospora</taxon>
    </lineage>
</organism>
<evidence type="ECO:0000256" key="4">
    <source>
        <dbReference type="PROSITE-ProRule" id="PRU00175"/>
    </source>
</evidence>
<dbReference type="PANTHER" id="PTHR21100:SF9">
    <property type="entry name" value="PREFOLDIN SUBUNIT 4"/>
    <property type="match status" value="1"/>
</dbReference>
<proteinExistence type="inferred from homology"/>
<evidence type="ECO:0000313" key="9">
    <source>
        <dbReference type="Proteomes" id="UP000237631"/>
    </source>
</evidence>
<evidence type="ECO:0000256" key="3">
    <source>
        <dbReference type="ARBA" id="ARBA00024667"/>
    </source>
</evidence>
<feature type="domain" description="RING-type" evidence="6">
    <location>
        <begin position="5"/>
        <end position="56"/>
    </location>
</feature>
<accession>A0A2S6BQH5</accession>
<dbReference type="GO" id="GO:0005737">
    <property type="term" value="C:cytoplasm"/>
    <property type="evidence" value="ECO:0007669"/>
    <property type="project" value="UniProtKB-ARBA"/>
</dbReference>
<dbReference type="InterPro" id="IPR009053">
    <property type="entry name" value="Prefoldin"/>
</dbReference>
<feature type="coiled-coil region" evidence="5">
    <location>
        <begin position="282"/>
        <end position="312"/>
    </location>
</feature>
<dbReference type="GO" id="GO:0051082">
    <property type="term" value="F:unfolded protein binding"/>
    <property type="evidence" value="ECO:0007669"/>
    <property type="project" value="InterPro"/>
</dbReference>
<evidence type="ECO:0000259" key="6">
    <source>
        <dbReference type="PROSITE" id="PS50089"/>
    </source>
</evidence>
<dbReference type="InterPro" id="IPR002777">
    <property type="entry name" value="PFD_beta-like"/>
</dbReference>
<dbReference type="OrthoDB" id="2107166at2759"/>
<dbReference type="STRING" id="357750.A0A2S6BQH5"/>
<comment type="function">
    <text evidence="3">Binds specifically to cytosolic chaperonin (c-CPN) and transfers target proteins to it. Binds to nascent polypeptide chain and promotes folding in an environment in which there are many competing pathways for nonnative proteins.</text>
</comment>
<keyword evidence="4" id="KW-0863">Zinc-finger</keyword>
<keyword evidence="9" id="KW-1185">Reference proteome</keyword>
<dbReference type="InterPro" id="IPR036779">
    <property type="entry name" value="LysM_dom_sf"/>
</dbReference>
<evidence type="ECO:0008006" key="10">
    <source>
        <dbReference type="Google" id="ProtNLM"/>
    </source>
</evidence>
<dbReference type="Gene3D" id="1.10.287.370">
    <property type="match status" value="1"/>
</dbReference>
<evidence type="ECO:0000313" key="8">
    <source>
        <dbReference type="EMBL" id="PPJ49733.1"/>
    </source>
</evidence>
<dbReference type="GO" id="GO:0008270">
    <property type="term" value="F:zinc ion binding"/>
    <property type="evidence" value="ECO:0007669"/>
    <property type="project" value="UniProtKB-KW"/>
</dbReference>
<dbReference type="FunFam" id="1.10.287.370:FF:000005">
    <property type="entry name" value="Prefoldin subunit 4"/>
    <property type="match status" value="1"/>
</dbReference>
<keyword evidence="5" id="KW-0175">Coiled coil</keyword>
<evidence type="ECO:0000256" key="1">
    <source>
        <dbReference type="ARBA" id="ARBA00008045"/>
    </source>
</evidence>
<reference evidence="9" key="1">
    <citation type="journal article" date="2017" name="bioRxiv">
        <title>Conservation of a gene cluster reveals novel cercosporin biosynthetic mechanisms and extends production to the genus Colletotrichum.</title>
        <authorList>
            <person name="de Jonge R."/>
            <person name="Ebert M.K."/>
            <person name="Huitt-Roehl C.R."/>
            <person name="Pal P."/>
            <person name="Suttle J.C."/>
            <person name="Spanner R.E."/>
            <person name="Neubauer J.D."/>
            <person name="Jurick W.M.II."/>
            <person name="Stott K.A."/>
            <person name="Secor G.A."/>
            <person name="Thomma B.P.H.J."/>
            <person name="Van de Peer Y."/>
            <person name="Townsend C.A."/>
            <person name="Bolton M.D."/>
        </authorList>
    </citation>
    <scope>NUCLEOTIDE SEQUENCE [LARGE SCALE GENOMIC DNA]</scope>
    <source>
        <strain evidence="9">CBS538.71</strain>
    </source>
</reference>
<dbReference type="AlphaFoldDB" id="A0A2S6BQH5"/>
<feature type="coiled-coil region" evidence="5">
    <location>
        <begin position="339"/>
        <end position="366"/>
    </location>
</feature>
<dbReference type="Pfam" id="PF01920">
    <property type="entry name" value="Prefoldin_2"/>
    <property type="match status" value="1"/>
</dbReference>
<name>A0A2S6BQH5_9PEZI</name>
<dbReference type="Proteomes" id="UP000237631">
    <property type="component" value="Unassembled WGS sequence"/>
</dbReference>
<dbReference type="PANTHER" id="PTHR21100">
    <property type="entry name" value="PREFOLDIN SUBUNIT 4"/>
    <property type="match status" value="1"/>
</dbReference>
<dbReference type="GO" id="GO:0016272">
    <property type="term" value="C:prefoldin complex"/>
    <property type="evidence" value="ECO:0007669"/>
    <property type="project" value="InterPro"/>
</dbReference>
<dbReference type="Gene3D" id="3.10.350.10">
    <property type="entry name" value="LysM domain"/>
    <property type="match status" value="1"/>
</dbReference>
<dbReference type="PROSITE" id="PS51782">
    <property type="entry name" value="LYSM"/>
    <property type="match status" value="1"/>
</dbReference>
<dbReference type="InterPro" id="IPR001841">
    <property type="entry name" value="Znf_RING"/>
</dbReference>
<feature type="domain" description="LysM" evidence="7">
    <location>
        <begin position="114"/>
        <end position="158"/>
    </location>
</feature>
<evidence type="ECO:0000259" key="7">
    <source>
        <dbReference type="PROSITE" id="PS51782"/>
    </source>
</evidence>
<dbReference type="EMBL" id="PNEN01001799">
    <property type="protein sequence ID" value="PPJ49733.1"/>
    <property type="molecule type" value="Genomic_DNA"/>
</dbReference>
<evidence type="ECO:0000256" key="2">
    <source>
        <dbReference type="ARBA" id="ARBA00023186"/>
    </source>
</evidence>
<keyword evidence="4" id="KW-0479">Metal-binding</keyword>
<dbReference type="PROSITE" id="PS50089">
    <property type="entry name" value="ZF_RING_2"/>
    <property type="match status" value="1"/>
</dbReference>
<keyword evidence="2" id="KW-0143">Chaperone</keyword>
<evidence type="ECO:0000256" key="5">
    <source>
        <dbReference type="SAM" id="Coils"/>
    </source>
</evidence>
<keyword evidence="4" id="KW-0862">Zinc</keyword>
<gene>
    <name evidence="8" type="ORF">CBER1_02861</name>
</gene>
<sequence>MATACATCASRFDSPLDPVSEKPLLPGRDLDCCGRAICSRCLNQNKRYETYCPYCQITTEPSLLPQGLKDPPAYSDDRLPPRRTVLDDEPPAYSEHQPVQPLLEKQNHKVAEDVLHFLTPNDSMSSLSLAYGVPIDALRKTNNVFADHLIQGRKTVLIPGEYYKGGVSLSPQPIESEEEELKKNKIRRWQVACKVAEYDVAQLYLKNAEWDLQAAIDAYRDDEQWEKDHPLEAKQQKKGKGVKMLSRRMLSREEEAEIGEEKEVRKEDQDKINRFSRLHSREKGLEEELKVKQKDKEDLEEISGELELADEDEKVPYKIGDSFFNLPVSEVQELLSAAVERIDGEVSAVEEKLSEYREEMQTLKTALYGRFGKSINLEV</sequence>
<protein>
    <recommendedName>
        <fullName evidence="10">Prefoldin subunit 4</fullName>
    </recommendedName>
</protein>
<comment type="caution">
    <text evidence="8">The sequence shown here is derived from an EMBL/GenBank/DDBJ whole genome shotgun (WGS) entry which is preliminary data.</text>
</comment>
<dbReference type="SUPFAM" id="SSF46579">
    <property type="entry name" value="Prefoldin"/>
    <property type="match status" value="1"/>
</dbReference>
<dbReference type="CDD" id="cd23165">
    <property type="entry name" value="Prefoldin_4"/>
    <property type="match status" value="1"/>
</dbReference>
<dbReference type="InterPro" id="IPR016661">
    <property type="entry name" value="PFDN4"/>
</dbReference>
<dbReference type="InterPro" id="IPR018392">
    <property type="entry name" value="LysM"/>
</dbReference>